<comment type="caution">
    <text evidence="2">The sequence shown here is derived from an EMBL/GenBank/DDBJ whole genome shotgun (WGS) entry which is preliminary data.</text>
</comment>
<keyword evidence="1" id="KW-1133">Transmembrane helix</keyword>
<keyword evidence="1" id="KW-0812">Transmembrane</keyword>
<dbReference type="Proteomes" id="UP001228504">
    <property type="component" value="Unassembled WGS sequence"/>
</dbReference>
<gene>
    <name evidence="2" type="ORF">J2S18_001206</name>
</gene>
<evidence type="ECO:0000313" key="3">
    <source>
        <dbReference type="Proteomes" id="UP001228504"/>
    </source>
</evidence>
<sequence>MDGTKRKKDGFTLIECIAYIFISTIILCLITTITIDGYKHFIRRGEFINREDEIDNAILTIRKIFSDVNNTDYIIKDNKVEIIKEEEGIEEVNNKNNVINKNLNVKSKEFEVISGNLYVKYYSYNQFQNKKKYETSNIILKNVEEFNVLKKENLIYANFIVDGREFLVCL</sequence>
<reference evidence="2 3" key="1">
    <citation type="submission" date="2023-07" db="EMBL/GenBank/DDBJ databases">
        <title>Genomic Encyclopedia of Type Strains, Phase IV (KMG-IV): sequencing the most valuable type-strain genomes for metagenomic binning, comparative biology and taxonomic classification.</title>
        <authorList>
            <person name="Goeker M."/>
        </authorList>
    </citation>
    <scope>NUCLEOTIDE SEQUENCE [LARGE SCALE GENOMIC DNA]</scope>
    <source>
        <strain evidence="2 3">DSM 20694</strain>
    </source>
</reference>
<dbReference type="EMBL" id="JAUSUF010000002">
    <property type="protein sequence ID" value="MDQ0149276.1"/>
    <property type="molecule type" value="Genomic_DNA"/>
</dbReference>
<organism evidence="2 3">
    <name type="scientific">Eubacterium multiforme</name>
    <dbReference type="NCBI Taxonomy" id="83339"/>
    <lineage>
        <taxon>Bacteria</taxon>
        <taxon>Bacillati</taxon>
        <taxon>Bacillota</taxon>
        <taxon>Clostridia</taxon>
        <taxon>Eubacteriales</taxon>
        <taxon>Eubacteriaceae</taxon>
        <taxon>Eubacterium</taxon>
    </lineage>
</organism>
<name>A0ABT9USJ6_9FIRM</name>
<feature type="transmembrane region" description="Helical" evidence="1">
    <location>
        <begin position="12"/>
        <end position="35"/>
    </location>
</feature>
<accession>A0ABT9USJ6</accession>
<keyword evidence="1" id="KW-0472">Membrane</keyword>
<keyword evidence="3" id="KW-1185">Reference proteome</keyword>
<evidence type="ECO:0000256" key="1">
    <source>
        <dbReference type="SAM" id="Phobius"/>
    </source>
</evidence>
<proteinExistence type="predicted"/>
<dbReference type="RefSeq" id="WP_307484497.1">
    <property type="nucleotide sequence ID" value="NZ_JAUSUF010000002.1"/>
</dbReference>
<evidence type="ECO:0000313" key="2">
    <source>
        <dbReference type="EMBL" id="MDQ0149276.1"/>
    </source>
</evidence>
<protein>
    <submittedName>
        <fullName evidence="2">Tfp pilus assembly protein PilE</fullName>
    </submittedName>
</protein>